<name>A0A4U9UNZ8_SERFO</name>
<evidence type="ECO:0000313" key="1">
    <source>
        <dbReference type="EMBL" id="VTR35306.1"/>
    </source>
</evidence>
<dbReference type="AlphaFoldDB" id="A0A4U9UNZ8"/>
<gene>
    <name evidence="1" type="ORF">NCTC12965_03767</name>
</gene>
<accession>A0A4U9UNZ8</accession>
<dbReference type="EMBL" id="CABEEZ010000079">
    <property type="protein sequence ID" value="VTR35306.1"/>
    <property type="molecule type" value="Genomic_DNA"/>
</dbReference>
<protein>
    <submittedName>
        <fullName evidence="1">Uncharacterized protein</fullName>
    </submittedName>
</protein>
<reference evidence="1" key="1">
    <citation type="submission" date="2019-05" db="EMBL/GenBank/DDBJ databases">
        <authorList>
            <consortium name="Pathogen Informatics"/>
        </authorList>
    </citation>
    <scope>NUCLEOTIDE SEQUENCE [LARGE SCALE GENOMIC DNA]</scope>
    <source>
        <strain evidence="1">NCTC12965</strain>
    </source>
</reference>
<sequence>MLLYFFCMDREYLALQSSVQKAFIFPLDSGAMLQTASICFLSITRIRSYSLHNFEVSCFAICPSKEISFSPAISAAYSSAEWPTKAPNPADEIFISGKDSFSKRSPVGERHIFPMQTTSIDLNIMRSYGQFLIRKLPSVSSLKPEIVGTN</sequence>
<organism evidence="1">
    <name type="scientific">Serratia fonticola</name>
    <dbReference type="NCBI Taxonomy" id="47917"/>
    <lineage>
        <taxon>Bacteria</taxon>
        <taxon>Pseudomonadati</taxon>
        <taxon>Pseudomonadota</taxon>
        <taxon>Gammaproteobacteria</taxon>
        <taxon>Enterobacterales</taxon>
        <taxon>Yersiniaceae</taxon>
        <taxon>Serratia</taxon>
    </lineage>
</organism>
<proteinExistence type="predicted"/>